<dbReference type="SUPFAM" id="SSF50249">
    <property type="entry name" value="Nucleic acid-binding proteins"/>
    <property type="match status" value="1"/>
</dbReference>
<evidence type="ECO:0000313" key="2">
    <source>
        <dbReference type="EMBL" id="CBI29178.3"/>
    </source>
</evidence>
<name>D7TFA5_VITVI</name>
<accession>D7TFA5</accession>
<evidence type="ECO:0000256" key="1">
    <source>
        <dbReference type="ARBA" id="ARBA00022741"/>
    </source>
</evidence>
<dbReference type="eggNOG" id="KOG1885">
    <property type="taxonomic scope" value="Eukaryota"/>
</dbReference>
<dbReference type="PANTHER" id="PTHR42918:SF9">
    <property type="entry name" value="LYSINE--TRNA LIGASE"/>
    <property type="match status" value="1"/>
</dbReference>
<dbReference type="HOGENOM" id="CLU_2311330_0_0_1"/>
<sequence>MNNETTTTQIQKLCQYENQIQNPSKIIYHWLANNEHPVVLFKAILFYDLHGDGAKVQVMADASSDMDEAKFSRFHSGVKRGDIVGVTSFPSLDITIINQI</sequence>
<gene>
    <name evidence="2" type="ORF">VIT_00s0163g00040</name>
</gene>
<protein>
    <submittedName>
        <fullName evidence="2">Uncharacterized protein</fullName>
    </submittedName>
</protein>
<dbReference type="PANTHER" id="PTHR42918">
    <property type="entry name" value="LYSYL-TRNA SYNTHETASE"/>
    <property type="match status" value="1"/>
</dbReference>
<organism evidence="2 3">
    <name type="scientific">Vitis vinifera</name>
    <name type="common">Grape</name>
    <dbReference type="NCBI Taxonomy" id="29760"/>
    <lineage>
        <taxon>Eukaryota</taxon>
        <taxon>Viridiplantae</taxon>
        <taxon>Streptophyta</taxon>
        <taxon>Embryophyta</taxon>
        <taxon>Tracheophyta</taxon>
        <taxon>Spermatophyta</taxon>
        <taxon>Magnoliopsida</taxon>
        <taxon>eudicotyledons</taxon>
        <taxon>Gunneridae</taxon>
        <taxon>Pentapetalae</taxon>
        <taxon>rosids</taxon>
        <taxon>Vitales</taxon>
        <taxon>Vitaceae</taxon>
        <taxon>Viteae</taxon>
        <taxon>Vitis</taxon>
    </lineage>
</organism>
<dbReference type="EMBL" id="FN595768">
    <property type="protein sequence ID" value="CBI29178.3"/>
    <property type="molecule type" value="Genomic_DNA"/>
</dbReference>
<dbReference type="PaxDb" id="29760-VIT_00s0163g00040.t01"/>
<dbReference type="AlphaFoldDB" id="D7TFA5"/>
<keyword evidence="3" id="KW-1185">Reference proteome</keyword>
<keyword evidence="1" id="KW-0547">Nucleotide-binding</keyword>
<reference evidence="3" key="1">
    <citation type="journal article" date="2007" name="Nature">
        <title>The grapevine genome sequence suggests ancestral hexaploidization in major angiosperm phyla.</title>
        <authorList>
            <consortium name="The French-Italian Public Consortium for Grapevine Genome Characterization."/>
            <person name="Jaillon O."/>
            <person name="Aury J.-M."/>
            <person name="Noel B."/>
            <person name="Policriti A."/>
            <person name="Clepet C."/>
            <person name="Casagrande A."/>
            <person name="Choisne N."/>
            <person name="Aubourg S."/>
            <person name="Vitulo N."/>
            <person name="Jubin C."/>
            <person name="Vezzi A."/>
            <person name="Legeai F."/>
            <person name="Hugueney P."/>
            <person name="Dasilva C."/>
            <person name="Horner D."/>
            <person name="Mica E."/>
            <person name="Jublot D."/>
            <person name="Poulain J."/>
            <person name="Bruyere C."/>
            <person name="Billault A."/>
            <person name="Segurens B."/>
            <person name="Gouyvenoux M."/>
            <person name="Ugarte E."/>
            <person name="Cattonaro F."/>
            <person name="Anthouard V."/>
            <person name="Vico V."/>
            <person name="Del Fabbro C."/>
            <person name="Alaux M."/>
            <person name="Di Gaspero G."/>
            <person name="Dumas V."/>
            <person name="Felice N."/>
            <person name="Paillard S."/>
            <person name="Juman I."/>
            <person name="Moroldo M."/>
            <person name="Scalabrin S."/>
            <person name="Canaguier A."/>
            <person name="Le Clainche I."/>
            <person name="Malacrida G."/>
            <person name="Durand E."/>
            <person name="Pesole G."/>
            <person name="Laucou V."/>
            <person name="Chatelet P."/>
            <person name="Merdinoglu D."/>
            <person name="Delledonne M."/>
            <person name="Pezzotti M."/>
            <person name="Lecharny A."/>
            <person name="Scarpelli C."/>
            <person name="Artiguenave F."/>
            <person name="Pe M.E."/>
            <person name="Valle G."/>
            <person name="Morgante M."/>
            <person name="Caboche M."/>
            <person name="Adam-Blondon A.-F."/>
            <person name="Weissenbach J."/>
            <person name="Quetier F."/>
            <person name="Wincker P."/>
        </authorList>
    </citation>
    <scope>NUCLEOTIDE SEQUENCE [LARGE SCALE GENOMIC DNA]</scope>
    <source>
        <strain evidence="3">cv. Pinot noir / PN40024</strain>
    </source>
</reference>
<dbReference type="Gene3D" id="2.40.50.140">
    <property type="entry name" value="Nucleic acid-binding proteins"/>
    <property type="match status" value="1"/>
</dbReference>
<evidence type="ECO:0000313" key="3">
    <source>
        <dbReference type="Proteomes" id="UP000009183"/>
    </source>
</evidence>
<dbReference type="STRING" id="29760.D7TFA5"/>
<dbReference type="InParanoid" id="D7TFA5"/>
<dbReference type="InterPro" id="IPR012340">
    <property type="entry name" value="NA-bd_OB-fold"/>
</dbReference>
<dbReference type="Proteomes" id="UP000009183">
    <property type="component" value="Unassembled WGS sequence, unordered"/>
</dbReference>
<proteinExistence type="predicted"/>